<dbReference type="Gene3D" id="1.25.40.10">
    <property type="entry name" value="Tetratricopeptide repeat domain"/>
    <property type="match status" value="2"/>
</dbReference>
<keyword evidence="3" id="KW-0677">Repeat</keyword>
<keyword evidence="14" id="KW-1185">Reference proteome</keyword>
<dbReference type="PROSITE" id="PS50005">
    <property type="entry name" value="TPR"/>
    <property type="match status" value="5"/>
</dbReference>
<evidence type="ECO:0000256" key="8">
    <source>
        <dbReference type="ARBA" id="ARBA00023136"/>
    </source>
</evidence>
<evidence type="ECO:0000256" key="7">
    <source>
        <dbReference type="ARBA" id="ARBA00023128"/>
    </source>
</evidence>
<sequence>MSNTTDPSSIVKTPKTDVSESMKKFLSEKDWKFYLAVATPIVLAGLGAWYLSTGQKQQKPKRSKKAKNESKVTEEATSEPAEVSESKSESNADPASMSLEEIEALPQETRVRYAQSLKSRGNSYFGSKDYESAIKFYTQAIAFKPDHIYYANRAACHANLKEYEQVIQDCTESLTLEPLYVKALIRRAQAYEKVDRLRDSLHDFMAACVFEGYSNQSAVASMERMLKKLSDTAAAEILNTREPQYPSIAVVQSFLNSFSSEKLLDLEKPEEENGDFYLYQAQEAIKENKYNDVIGLFDQAIEKGCSHMAYTYSMRGSFKFLKGASTEALEDFNKSIESDQSYVPSYIKKGAILLDATGNYVSALEEYEKAANLNPDNADVYYHRGQVYLVLGEVDKAIEEYNKSISLNSDFPLSMIQLGVAQYKSGSIMASTATFRKALSRFPDSTDVHNHYGELFMDQQRFEEAVGSFDKSIACDPKNPSPLINKGVTIFQWKQDVQEAMDLCKQAVEVDSDNYVAISTLAQFSLQQGQVQEALDYFNQAIEVGRTQMELSNSVSFKEAALCQIEFLKRYPEHSDKLFATQRL</sequence>
<evidence type="ECO:0000256" key="10">
    <source>
        <dbReference type="PROSITE-ProRule" id="PRU00339"/>
    </source>
</evidence>
<proteinExistence type="inferred from homology"/>
<keyword evidence="4" id="KW-1000">Mitochondrion outer membrane</keyword>
<dbReference type="PROSITE" id="PS50293">
    <property type="entry name" value="TPR_REGION"/>
    <property type="match status" value="1"/>
</dbReference>
<evidence type="ECO:0000256" key="6">
    <source>
        <dbReference type="ARBA" id="ARBA00022989"/>
    </source>
</evidence>
<dbReference type="Pfam" id="PF14559">
    <property type="entry name" value="TPR_19"/>
    <property type="match status" value="1"/>
</dbReference>
<feature type="repeat" description="TPR" evidence="10">
    <location>
        <begin position="515"/>
        <end position="548"/>
    </location>
</feature>
<dbReference type="Proteomes" id="UP001479436">
    <property type="component" value="Unassembled WGS sequence"/>
</dbReference>
<evidence type="ECO:0000313" key="14">
    <source>
        <dbReference type="Proteomes" id="UP001479436"/>
    </source>
</evidence>
<gene>
    <name evidence="13" type="primary">TOM70</name>
    <name evidence="13" type="ORF">K7432_000741</name>
</gene>
<evidence type="ECO:0000256" key="5">
    <source>
        <dbReference type="ARBA" id="ARBA00022803"/>
    </source>
</evidence>
<evidence type="ECO:0000256" key="2">
    <source>
        <dbReference type="ARBA" id="ARBA00022692"/>
    </source>
</evidence>
<feature type="region of interest" description="Disordered" evidence="11">
    <location>
        <begin position="54"/>
        <end position="99"/>
    </location>
</feature>
<evidence type="ECO:0000256" key="12">
    <source>
        <dbReference type="SAM" id="Phobius"/>
    </source>
</evidence>
<keyword evidence="8 12" id="KW-0472">Membrane</keyword>
<organism evidence="13 14">
    <name type="scientific">Basidiobolus ranarum</name>
    <dbReference type="NCBI Taxonomy" id="34480"/>
    <lineage>
        <taxon>Eukaryota</taxon>
        <taxon>Fungi</taxon>
        <taxon>Fungi incertae sedis</taxon>
        <taxon>Zoopagomycota</taxon>
        <taxon>Entomophthoromycotina</taxon>
        <taxon>Basidiobolomycetes</taxon>
        <taxon>Basidiobolales</taxon>
        <taxon>Basidiobolaceae</taxon>
        <taxon>Basidiobolus</taxon>
    </lineage>
</organism>
<dbReference type="Pfam" id="PF00515">
    <property type="entry name" value="TPR_1"/>
    <property type="match status" value="1"/>
</dbReference>
<feature type="repeat" description="TPR" evidence="10">
    <location>
        <begin position="378"/>
        <end position="411"/>
    </location>
</feature>
<protein>
    <submittedName>
        <fullName evidence="13">TOM (Translocase of outer membrane) complex component</fullName>
    </submittedName>
</protein>
<evidence type="ECO:0000256" key="3">
    <source>
        <dbReference type="ARBA" id="ARBA00022737"/>
    </source>
</evidence>
<dbReference type="InterPro" id="IPR011990">
    <property type="entry name" value="TPR-like_helical_dom_sf"/>
</dbReference>
<dbReference type="InterPro" id="IPR019734">
    <property type="entry name" value="TPR_rpt"/>
</dbReference>
<dbReference type="EMBL" id="JASJQH010000014">
    <property type="protein sequence ID" value="KAK9768529.1"/>
    <property type="molecule type" value="Genomic_DNA"/>
</dbReference>
<reference evidence="13 14" key="1">
    <citation type="submission" date="2023-04" db="EMBL/GenBank/DDBJ databases">
        <title>Genome of Basidiobolus ranarum AG-B5.</title>
        <authorList>
            <person name="Stajich J.E."/>
            <person name="Carter-House D."/>
            <person name="Gryganskyi A."/>
        </authorList>
    </citation>
    <scope>NUCLEOTIDE SEQUENCE [LARGE SCALE GENOMIC DNA]</scope>
    <source>
        <strain evidence="13 14">AG-B5</strain>
    </source>
</reference>
<dbReference type="SUPFAM" id="SSF48452">
    <property type="entry name" value="TPR-like"/>
    <property type="match status" value="2"/>
</dbReference>
<evidence type="ECO:0000256" key="9">
    <source>
        <dbReference type="ARBA" id="ARBA00038030"/>
    </source>
</evidence>
<feature type="repeat" description="TPR" evidence="10">
    <location>
        <begin position="446"/>
        <end position="479"/>
    </location>
</feature>
<comment type="subcellular location">
    <subcellularLocation>
        <location evidence="1">Mitochondrion outer membrane</location>
        <topology evidence="1">Single-pass membrane protein</topology>
    </subcellularLocation>
</comment>
<accession>A0ABR2X410</accession>
<feature type="repeat" description="TPR" evidence="10">
    <location>
        <begin position="344"/>
        <end position="377"/>
    </location>
</feature>
<keyword evidence="2 12" id="KW-0812">Transmembrane</keyword>
<evidence type="ECO:0000256" key="4">
    <source>
        <dbReference type="ARBA" id="ARBA00022787"/>
    </source>
</evidence>
<evidence type="ECO:0000256" key="1">
    <source>
        <dbReference type="ARBA" id="ARBA00004572"/>
    </source>
</evidence>
<feature type="repeat" description="TPR" evidence="10">
    <location>
        <begin position="114"/>
        <end position="147"/>
    </location>
</feature>
<comment type="caution">
    <text evidence="13">The sequence shown here is derived from an EMBL/GenBank/DDBJ whole genome shotgun (WGS) entry which is preliminary data.</text>
</comment>
<evidence type="ECO:0000313" key="13">
    <source>
        <dbReference type="EMBL" id="KAK9768529.1"/>
    </source>
</evidence>
<keyword evidence="5 10" id="KW-0802">TPR repeat</keyword>
<dbReference type="Pfam" id="PF13432">
    <property type="entry name" value="TPR_16"/>
    <property type="match status" value="1"/>
</dbReference>
<dbReference type="PANTHER" id="PTHR46208">
    <property type="entry name" value="MITOCHONDRIAL IMPORT RECEPTOR SUBUNIT TOM70"/>
    <property type="match status" value="1"/>
</dbReference>
<keyword evidence="7" id="KW-0496">Mitochondrion</keyword>
<dbReference type="PANTHER" id="PTHR46208:SF1">
    <property type="entry name" value="MITOCHONDRIAL IMPORT RECEPTOR SUBUNIT TOM70"/>
    <property type="match status" value="1"/>
</dbReference>
<comment type="similarity">
    <text evidence="9">Belongs to the Tom70 family.</text>
</comment>
<name>A0ABR2X410_9FUNG</name>
<feature type="transmembrane region" description="Helical" evidence="12">
    <location>
        <begin position="31"/>
        <end position="51"/>
    </location>
</feature>
<dbReference type="SMART" id="SM00028">
    <property type="entry name" value="TPR"/>
    <property type="match status" value="11"/>
</dbReference>
<evidence type="ECO:0000256" key="11">
    <source>
        <dbReference type="SAM" id="MobiDB-lite"/>
    </source>
</evidence>
<keyword evidence="6 12" id="KW-1133">Transmembrane helix</keyword>
<dbReference type="Pfam" id="PF13414">
    <property type="entry name" value="TPR_11"/>
    <property type="match status" value="1"/>
</dbReference>